<keyword evidence="2" id="KW-1185">Reference proteome</keyword>
<dbReference type="OrthoDB" id="7168926at2"/>
<gene>
    <name evidence="1" type="ORF">CHU93_00330</name>
</gene>
<protein>
    <submittedName>
        <fullName evidence="1">Uncharacterized protein</fullName>
    </submittedName>
</protein>
<dbReference type="EMBL" id="NOXT01000018">
    <property type="protein sequence ID" value="OYQ37843.1"/>
    <property type="molecule type" value="Genomic_DNA"/>
</dbReference>
<sequence length="354" mass="37187">MTERLGALPEKLNEKAGEAENQIRDAANLFSQAAAGMQTAFASLMQRIEEMSGALLERQKAAAEGIDTQLRDNNARYEAAAKQNAEALAQTGEEMRLLMGDVAKAVSAIGPLLTEQASEAAKLQRETSETIARTMASEAANAAAGASRQAVEAVTEVVDDLVERFEGANKRLTERLDAAMARLDVFGANVARAGDSADSSSRRLAEAGVAAERLGGQLVSSGQAVTAELGKAAGALGAVGEPIRRSTEAILATLRDSSEAISEQRKAAEALVTNFTATSTAAANAWRDYQTRFEGVDDALAEVLTNLTRDMQQRAEQLAAFASKVDINTGRAVDRLAALVEDLAVAQSPPPAGR</sequence>
<proteinExistence type="predicted"/>
<reference evidence="1 2" key="1">
    <citation type="submission" date="2017-07" db="EMBL/GenBank/DDBJ databases">
        <title>Sandarakinorhabdus cyanobacteriorum sp. nov., a novel bacterium isolated from cyanobacterial aggregates in a eutrophic lake.</title>
        <authorList>
            <person name="Cai H."/>
        </authorList>
    </citation>
    <scope>NUCLEOTIDE SEQUENCE [LARGE SCALE GENOMIC DNA]</scope>
    <source>
        <strain evidence="1 2">TH057</strain>
    </source>
</reference>
<comment type="caution">
    <text evidence="1">The sequence shown here is derived from an EMBL/GenBank/DDBJ whole genome shotgun (WGS) entry which is preliminary data.</text>
</comment>
<organism evidence="1 2">
    <name type="scientific">Sandarakinorhabdus cyanobacteriorum</name>
    <dbReference type="NCBI Taxonomy" id="1981098"/>
    <lineage>
        <taxon>Bacteria</taxon>
        <taxon>Pseudomonadati</taxon>
        <taxon>Pseudomonadota</taxon>
        <taxon>Alphaproteobacteria</taxon>
        <taxon>Sphingomonadales</taxon>
        <taxon>Sphingosinicellaceae</taxon>
        <taxon>Sandarakinorhabdus</taxon>
    </lineage>
</organism>
<dbReference type="AlphaFoldDB" id="A0A255Z8F9"/>
<evidence type="ECO:0000313" key="2">
    <source>
        <dbReference type="Proteomes" id="UP000216991"/>
    </source>
</evidence>
<name>A0A255Z8F9_9SPHN</name>
<evidence type="ECO:0000313" key="1">
    <source>
        <dbReference type="EMBL" id="OYQ37843.1"/>
    </source>
</evidence>
<dbReference type="RefSeq" id="WP_094472241.1">
    <property type="nucleotide sequence ID" value="NZ_NOXT01000018.1"/>
</dbReference>
<dbReference type="Proteomes" id="UP000216991">
    <property type="component" value="Unassembled WGS sequence"/>
</dbReference>
<accession>A0A255Z8F9</accession>